<dbReference type="PANTHER" id="PTHR38568:SF2">
    <property type="entry name" value="DUF445 DOMAIN-CONTAINING PROTEIN"/>
    <property type="match status" value="1"/>
</dbReference>
<dbReference type="EMBL" id="CYKH01001802">
    <property type="protein sequence ID" value="CUG90195.1"/>
    <property type="molecule type" value="Genomic_DNA"/>
</dbReference>
<evidence type="ECO:0000256" key="1">
    <source>
        <dbReference type="SAM" id="MobiDB-lite"/>
    </source>
</evidence>
<dbReference type="OrthoDB" id="446769at2759"/>
<feature type="compositionally biased region" description="Low complexity" evidence="1">
    <location>
        <begin position="72"/>
        <end position="99"/>
    </location>
</feature>
<keyword evidence="4" id="KW-1185">Reference proteome</keyword>
<organism evidence="3 4">
    <name type="scientific">Bodo saltans</name>
    <name type="common">Flagellated protozoan</name>
    <dbReference type="NCBI Taxonomy" id="75058"/>
    <lineage>
        <taxon>Eukaryota</taxon>
        <taxon>Discoba</taxon>
        <taxon>Euglenozoa</taxon>
        <taxon>Kinetoplastea</taxon>
        <taxon>Metakinetoplastina</taxon>
        <taxon>Eubodonida</taxon>
        <taxon>Bodonidae</taxon>
        <taxon>Bodo</taxon>
    </lineage>
</organism>
<keyword evidence="2 3" id="KW-0812">Transmembrane</keyword>
<feature type="region of interest" description="Disordered" evidence="1">
    <location>
        <begin position="151"/>
        <end position="179"/>
    </location>
</feature>
<dbReference type="Proteomes" id="UP000051952">
    <property type="component" value="Unassembled WGS sequence"/>
</dbReference>
<keyword evidence="2" id="KW-1133">Transmembrane helix</keyword>
<feature type="compositionally biased region" description="Polar residues" evidence="1">
    <location>
        <begin position="155"/>
        <end position="169"/>
    </location>
</feature>
<dbReference type="VEuPathDB" id="TriTrypDB:BSAL_25470"/>
<feature type="compositionally biased region" description="Low complexity" evidence="1">
    <location>
        <begin position="38"/>
        <end position="48"/>
    </location>
</feature>
<dbReference type="PANTHER" id="PTHR38568">
    <property type="entry name" value="DUF445 DOMAIN-CONTAINING PROTEIN-RELATED"/>
    <property type="match status" value="1"/>
</dbReference>
<feature type="transmembrane region" description="Helical" evidence="2">
    <location>
        <begin position="437"/>
        <end position="461"/>
    </location>
</feature>
<feature type="region of interest" description="Disordered" evidence="1">
    <location>
        <begin position="1"/>
        <end position="107"/>
    </location>
</feature>
<proteinExistence type="predicted"/>
<evidence type="ECO:0000313" key="3">
    <source>
        <dbReference type="EMBL" id="CUG90195.1"/>
    </source>
</evidence>
<feature type="compositionally biased region" description="Gly residues" evidence="1">
    <location>
        <begin position="49"/>
        <end position="63"/>
    </location>
</feature>
<feature type="transmembrane region" description="Helical" evidence="2">
    <location>
        <begin position="254"/>
        <end position="277"/>
    </location>
</feature>
<keyword evidence="2" id="KW-0472">Membrane</keyword>
<dbReference type="AlphaFoldDB" id="A0A0S4JJ61"/>
<evidence type="ECO:0000256" key="2">
    <source>
        <dbReference type="SAM" id="Phobius"/>
    </source>
</evidence>
<feature type="transmembrane region" description="Helical" evidence="2">
    <location>
        <begin position="213"/>
        <end position="234"/>
    </location>
</feature>
<name>A0A0S4JJ61_BODSA</name>
<reference evidence="4" key="1">
    <citation type="submission" date="2015-09" db="EMBL/GenBank/DDBJ databases">
        <authorList>
            <consortium name="Pathogen Informatics"/>
        </authorList>
    </citation>
    <scope>NUCLEOTIDE SEQUENCE [LARGE SCALE GENOMIC DNA]</scope>
    <source>
        <strain evidence="4">Lake Konstanz</strain>
    </source>
</reference>
<protein>
    <submittedName>
        <fullName evidence="3">Transmembrane protein, putative</fullName>
    </submittedName>
</protein>
<sequence>MAQVEVMEGGEDSLMHAVETPECTDEHFSMLDQLNSPRGNNSSSMAAAGSGGGRRSVAPGGGDRTPEKRRQSSSIANNNSNTTRLRSDTAAAARSSNALAHHDSSPGAVSMYNFQQSSRMGALNGEDDFGSSVASALHSDERDQLQEYWIDGNNGKRTAPTSSSSSGANTRGGGGSTSREISSYGIDSHIDGNNYHSPPVFGRRKDRNRVRRFLVDYINLGVVGIALCIVLVSAGLVCRLGPFEYTIHHDVGRFLLSAGIFGLASAFSNFFAVKVLLLTMFLSRHESVLQNSVRDIVMNIFFSKDRMEEQLVAHVRKAMSTTSLMQTIQTVLAHSRTQQLVRQYLDHILHYTKEGMMLSMLGVQREALEPLLMPAIVSTLSDLAPIVAEILEPADIMTPEAFLDAMERVVSHRTASLDVDDLKGIVSGVLAPHLSILVLWGSLFGIVVGVFAEVFTFSHFLSGCVSN</sequence>
<evidence type="ECO:0000313" key="4">
    <source>
        <dbReference type="Proteomes" id="UP000051952"/>
    </source>
</evidence>
<gene>
    <name evidence="3" type="ORF">BSAL_25470</name>
</gene>
<accession>A0A0S4JJ61</accession>